<dbReference type="AlphaFoldDB" id="A0A4Q0SXM9"/>
<organism evidence="1 2">
    <name type="scientific">Granulicella sibirica</name>
    <dbReference type="NCBI Taxonomy" id="2479048"/>
    <lineage>
        <taxon>Bacteria</taxon>
        <taxon>Pseudomonadati</taxon>
        <taxon>Acidobacteriota</taxon>
        <taxon>Terriglobia</taxon>
        <taxon>Terriglobales</taxon>
        <taxon>Acidobacteriaceae</taxon>
        <taxon>Granulicella</taxon>
    </lineage>
</organism>
<accession>A0A4Q0SXM9</accession>
<gene>
    <name evidence="1" type="ORF">GRAN_4900</name>
</gene>
<protein>
    <submittedName>
        <fullName evidence="1">Uncharacterized protein</fullName>
    </submittedName>
</protein>
<evidence type="ECO:0000313" key="1">
    <source>
        <dbReference type="EMBL" id="RXH53931.1"/>
    </source>
</evidence>
<sequence length="173" mass="19029">MAKGSCLNLLTVSCTAELEKDVIQGEWGAVEDGGTIAREIGSKCFRILLKDVFGATSGRTSGDNGWAALWQRSAGYCKAPEASANIVKPAFQHKMAAIHDANPVRDPFYFVQLVTGKEDRTTFTRTFFHKDTEQSVKDDGIKADRGFVKDQERRALSNSAYQCGLGLVSQREF</sequence>
<comment type="caution">
    <text evidence="1">The sequence shown here is derived from an EMBL/GenBank/DDBJ whole genome shotgun (WGS) entry which is preliminary data.</text>
</comment>
<reference evidence="2" key="2">
    <citation type="submission" date="2019-02" db="EMBL/GenBank/DDBJ databases">
        <title>Granulicella sibirica sp. nov., a psychrotolerant acidobacterium isolated from an organic soil layer in forested tundra, West Siberia.</title>
        <authorList>
            <person name="Oshkin I.Y."/>
            <person name="Kulichevskaya I.S."/>
            <person name="Rijpstra W.I.C."/>
            <person name="Sinninghe Damste J.S."/>
            <person name="Rakitin A.L."/>
            <person name="Ravin N.V."/>
            <person name="Dedysh S.N."/>
        </authorList>
    </citation>
    <scope>NUCLEOTIDE SEQUENCE [LARGE SCALE GENOMIC DNA]</scope>
    <source>
        <strain evidence="2">AF10</strain>
    </source>
</reference>
<reference evidence="1 2" key="1">
    <citation type="submission" date="2018-11" db="EMBL/GenBank/DDBJ databases">
        <authorList>
            <person name="Mardanov A.V."/>
            <person name="Ravin N.V."/>
            <person name="Dedysh S.N."/>
        </authorList>
    </citation>
    <scope>NUCLEOTIDE SEQUENCE [LARGE SCALE GENOMIC DNA]</scope>
    <source>
        <strain evidence="1 2">AF10</strain>
    </source>
</reference>
<dbReference type="EMBL" id="RDSM01000006">
    <property type="protein sequence ID" value="RXH53931.1"/>
    <property type="molecule type" value="Genomic_DNA"/>
</dbReference>
<keyword evidence="2" id="KW-1185">Reference proteome</keyword>
<evidence type="ECO:0000313" key="2">
    <source>
        <dbReference type="Proteomes" id="UP000289437"/>
    </source>
</evidence>
<name>A0A4Q0SXM9_9BACT</name>
<dbReference type="Proteomes" id="UP000289437">
    <property type="component" value="Unassembled WGS sequence"/>
</dbReference>
<proteinExistence type="predicted"/>